<name>A0AAV9DIC1_ACOCL</name>
<sequence length="91" mass="10409">MGELEREKRIRLKSSMQHILGLEEEEWRLQSRALWLKEGDNNTSYFHKVANQRRHSNLIDSLLVGEATVSSTPGGNRPYSGLTSKIRSLSI</sequence>
<dbReference type="AlphaFoldDB" id="A0AAV9DIC1"/>
<evidence type="ECO:0000313" key="2">
    <source>
        <dbReference type="Proteomes" id="UP001180020"/>
    </source>
</evidence>
<reference evidence="1" key="1">
    <citation type="journal article" date="2023" name="Nat. Commun.">
        <title>Diploid and tetraploid genomes of Acorus and the evolution of monocots.</title>
        <authorList>
            <person name="Ma L."/>
            <person name="Liu K.W."/>
            <person name="Li Z."/>
            <person name="Hsiao Y.Y."/>
            <person name="Qi Y."/>
            <person name="Fu T."/>
            <person name="Tang G.D."/>
            <person name="Zhang D."/>
            <person name="Sun W.H."/>
            <person name="Liu D.K."/>
            <person name="Li Y."/>
            <person name="Chen G.Z."/>
            <person name="Liu X.D."/>
            <person name="Liao X.Y."/>
            <person name="Jiang Y.T."/>
            <person name="Yu X."/>
            <person name="Hao Y."/>
            <person name="Huang J."/>
            <person name="Zhao X.W."/>
            <person name="Ke S."/>
            <person name="Chen Y.Y."/>
            <person name="Wu W.L."/>
            <person name="Hsu J.L."/>
            <person name="Lin Y.F."/>
            <person name="Huang M.D."/>
            <person name="Li C.Y."/>
            <person name="Huang L."/>
            <person name="Wang Z.W."/>
            <person name="Zhao X."/>
            <person name="Zhong W.Y."/>
            <person name="Peng D.H."/>
            <person name="Ahmad S."/>
            <person name="Lan S."/>
            <person name="Zhang J.S."/>
            <person name="Tsai W.C."/>
            <person name="Van de Peer Y."/>
            <person name="Liu Z.J."/>
        </authorList>
    </citation>
    <scope>NUCLEOTIDE SEQUENCE</scope>
    <source>
        <strain evidence="1">CP</strain>
    </source>
</reference>
<proteinExistence type="predicted"/>
<comment type="caution">
    <text evidence="1">The sequence shown here is derived from an EMBL/GenBank/DDBJ whole genome shotgun (WGS) entry which is preliminary data.</text>
</comment>
<organism evidence="1 2">
    <name type="scientific">Acorus calamus</name>
    <name type="common">Sweet flag</name>
    <dbReference type="NCBI Taxonomy" id="4465"/>
    <lineage>
        <taxon>Eukaryota</taxon>
        <taxon>Viridiplantae</taxon>
        <taxon>Streptophyta</taxon>
        <taxon>Embryophyta</taxon>
        <taxon>Tracheophyta</taxon>
        <taxon>Spermatophyta</taxon>
        <taxon>Magnoliopsida</taxon>
        <taxon>Liliopsida</taxon>
        <taxon>Acoraceae</taxon>
        <taxon>Acorus</taxon>
    </lineage>
</organism>
<keyword evidence="2" id="KW-1185">Reference proteome</keyword>
<reference evidence="1" key="2">
    <citation type="submission" date="2023-06" db="EMBL/GenBank/DDBJ databases">
        <authorList>
            <person name="Ma L."/>
            <person name="Liu K.-W."/>
            <person name="Li Z."/>
            <person name="Hsiao Y.-Y."/>
            <person name="Qi Y."/>
            <person name="Fu T."/>
            <person name="Tang G."/>
            <person name="Zhang D."/>
            <person name="Sun W.-H."/>
            <person name="Liu D.-K."/>
            <person name="Li Y."/>
            <person name="Chen G.-Z."/>
            <person name="Liu X.-D."/>
            <person name="Liao X.-Y."/>
            <person name="Jiang Y.-T."/>
            <person name="Yu X."/>
            <person name="Hao Y."/>
            <person name="Huang J."/>
            <person name="Zhao X.-W."/>
            <person name="Ke S."/>
            <person name="Chen Y.-Y."/>
            <person name="Wu W.-L."/>
            <person name="Hsu J.-L."/>
            <person name="Lin Y.-F."/>
            <person name="Huang M.-D."/>
            <person name="Li C.-Y."/>
            <person name="Huang L."/>
            <person name="Wang Z.-W."/>
            <person name="Zhao X."/>
            <person name="Zhong W.-Y."/>
            <person name="Peng D.-H."/>
            <person name="Ahmad S."/>
            <person name="Lan S."/>
            <person name="Zhang J.-S."/>
            <person name="Tsai W.-C."/>
            <person name="Van De Peer Y."/>
            <person name="Liu Z.-J."/>
        </authorList>
    </citation>
    <scope>NUCLEOTIDE SEQUENCE</scope>
    <source>
        <strain evidence="1">CP</strain>
        <tissue evidence="1">Leaves</tissue>
    </source>
</reference>
<accession>A0AAV9DIC1</accession>
<dbReference type="Proteomes" id="UP001180020">
    <property type="component" value="Unassembled WGS sequence"/>
</dbReference>
<evidence type="ECO:0000313" key="1">
    <source>
        <dbReference type="EMBL" id="KAK1300646.1"/>
    </source>
</evidence>
<dbReference type="EMBL" id="JAUJYO010000013">
    <property type="protein sequence ID" value="KAK1300646.1"/>
    <property type="molecule type" value="Genomic_DNA"/>
</dbReference>
<protein>
    <submittedName>
        <fullName evidence="1">Uncharacterized protein</fullName>
    </submittedName>
</protein>
<gene>
    <name evidence="1" type="ORF">QJS10_CPB13g00799</name>
</gene>